<proteinExistence type="predicted"/>
<organism evidence="2 3">
    <name type="scientific">Allorhizobium taibaishanense</name>
    <dbReference type="NCBI Taxonomy" id="887144"/>
    <lineage>
        <taxon>Bacteria</taxon>
        <taxon>Pseudomonadati</taxon>
        <taxon>Pseudomonadota</taxon>
        <taxon>Alphaproteobacteria</taxon>
        <taxon>Hyphomicrobiales</taxon>
        <taxon>Rhizobiaceae</taxon>
        <taxon>Rhizobium/Agrobacterium group</taxon>
        <taxon>Allorhizobium</taxon>
    </lineage>
</organism>
<dbReference type="RefSeq" id="WP_075612932.1">
    <property type="nucleotide sequence ID" value="NZ_JACIED010000002.1"/>
</dbReference>
<sequence length="193" mass="21438">MTNTVMKPVWAGATFRLEPSRFPQHVTYAMRDASGQSASGNVSITLDERGAVLRKILPSSGLPMSFALPARAFKGIAARAIDHGNGEVTVTLELHHTDPELCIPLLVAHDLCDIAADWRSWAETFRIPMLMVEADGVARPLEEHLGELRAAPTRSRRRHSYFADRRPRFLVRRTTGNLGVSMKISGKEIIARR</sequence>
<dbReference type="InterPro" id="IPR046083">
    <property type="entry name" value="DUF6101"/>
</dbReference>
<accession>A0A1Q9AAB3</accession>
<gene>
    <name evidence="2" type="ORF">BJF91_22955</name>
    <name evidence="1" type="ORF">GGQ71_001244</name>
</gene>
<dbReference type="Proteomes" id="UP000544107">
    <property type="component" value="Unassembled WGS sequence"/>
</dbReference>
<dbReference type="Pfam" id="PF19596">
    <property type="entry name" value="DUF6101"/>
    <property type="match status" value="1"/>
</dbReference>
<reference evidence="1 4" key="2">
    <citation type="submission" date="2020-08" db="EMBL/GenBank/DDBJ databases">
        <title>Genomic Encyclopedia of Type Strains, Phase IV (KMG-IV): sequencing the most valuable type-strain genomes for metagenomic binning, comparative biology and taxonomic classification.</title>
        <authorList>
            <person name="Goeker M."/>
        </authorList>
    </citation>
    <scope>NUCLEOTIDE SEQUENCE [LARGE SCALE GENOMIC DNA]</scope>
    <source>
        <strain evidence="1 4">DSM 100021</strain>
    </source>
</reference>
<evidence type="ECO:0000313" key="1">
    <source>
        <dbReference type="EMBL" id="MBB4006981.1"/>
    </source>
</evidence>
<evidence type="ECO:0000313" key="2">
    <source>
        <dbReference type="EMBL" id="OLP51803.1"/>
    </source>
</evidence>
<reference evidence="2 3" key="1">
    <citation type="submission" date="2016-09" db="EMBL/GenBank/DDBJ databases">
        <title>Rhizobium oryziradicis sp. nov., isolated from the root of rice.</title>
        <authorList>
            <person name="Zhao J."/>
            <person name="Zhang X."/>
        </authorList>
    </citation>
    <scope>NUCLEOTIDE SEQUENCE [LARGE SCALE GENOMIC DNA]</scope>
    <source>
        <strain evidence="2 3">14971</strain>
    </source>
</reference>
<protein>
    <submittedName>
        <fullName evidence="2">Uncharacterized protein</fullName>
    </submittedName>
</protein>
<comment type="caution">
    <text evidence="2">The sequence shown here is derived from an EMBL/GenBank/DDBJ whole genome shotgun (WGS) entry which is preliminary data.</text>
</comment>
<dbReference type="Proteomes" id="UP000185598">
    <property type="component" value="Unassembled WGS sequence"/>
</dbReference>
<dbReference type="EMBL" id="MKIN01000018">
    <property type="protein sequence ID" value="OLP51803.1"/>
    <property type="molecule type" value="Genomic_DNA"/>
</dbReference>
<dbReference type="AlphaFoldDB" id="A0A1Q9AAB3"/>
<evidence type="ECO:0000313" key="4">
    <source>
        <dbReference type="Proteomes" id="UP000544107"/>
    </source>
</evidence>
<keyword evidence="3" id="KW-1185">Reference proteome</keyword>
<dbReference type="OrthoDB" id="8449893at2"/>
<dbReference type="EMBL" id="JACIED010000002">
    <property type="protein sequence ID" value="MBB4006981.1"/>
    <property type="molecule type" value="Genomic_DNA"/>
</dbReference>
<dbReference type="STRING" id="887144.BJF91_22955"/>
<evidence type="ECO:0000313" key="3">
    <source>
        <dbReference type="Proteomes" id="UP000185598"/>
    </source>
</evidence>
<name>A0A1Q9AAB3_9HYPH</name>